<evidence type="ECO:0000256" key="9">
    <source>
        <dbReference type="ARBA" id="ARBA00023237"/>
    </source>
</evidence>
<dbReference type="Pfam" id="PF03958">
    <property type="entry name" value="Secretin_N"/>
    <property type="match status" value="3"/>
</dbReference>
<evidence type="ECO:0000256" key="6">
    <source>
        <dbReference type="ARBA" id="ARBA00022729"/>
    </source>
</evidence>
<dbReference type="InterPro" id="IPR004846">
    <property type="entry name" value="T2SS/T3SS_dom"/>
</dbReference>
<evidence type="ECO:0000256" key="2">
    <source>
        <dbReference type="ARBA" id="ARBA00006980"/>
    </source>
</evidence>
<dbReference type="InterPro" id="IPR001775">
    <property type="entry name" value="GspD/PilQ"/>
</dbReference>
<accession>A0ABV7HAJ6</accession>
<keyword evidence="7" id="KW-0653">Protein transport</keyword>
<dbReference type="InterPro" id="IPR013356">
    <property type="entry name" value="T2SS_GspD"/>
</dbReference>
<feature type="compositionally biased region" description="Pro residues" evidence="11">
    <location>
        <begin position="698"/>
        <end position="718"/>
    </location>
</feature>
<feature type="region of interest" description="Disordered" evidence="11">
    <location>
        <begin position="698"/>
        <end position="727"/>
    </location>
</feature>
<dbReference type="InterPro" id="IPR050810">
    <property type="entry name" value="Bact_Secretion_Sys_Channel"/>
</dbReference>
<dbReference type="PRINTS" id="PR00811">
    <property type="entry name" value="BCTERIALGSPD"/>
</dbReference>
<evidence type="ECO:0000313" key="15">
    <source>
        <dbReference type="EMBL" id="MFC3148407.1"/>
    </source>
</evidence>
<dbReference type="EMBL" id="JBHRTI010000007">
    <property type="protein sequence ID" value="MFC3148407.1"/>
    <property type="molecule type" value="Genomic_DNA"/>
</dbReference>
<comment type="caution">
    <text evidence="15">The sequence shown here is derived from an EMBL/GenBank/DDBJ whole genome shotgun (WGS) entry which is preliminary data.</text>
</comment>
<dbReference type="InterPro" id="IPR049371">
    <property type="entry name" value="GspD-like_N0"/>
</dbReference>
<feature type="domain" description="GspD-like N0" evidence="14">
    <location>
        <begin position="53"/>
        <end position="122"/>
    </location>
</feature>
<feature type="region of interest" description="Disordered" evidence="11">
    <location>
        <begin position="306"/>
        <end position="353"/>
    </location>
</feature>
<evidence type="ECO:0000256" key="8">
    <source>
        <dbReference type="ARBA" id="ARBA00023136"/>
    </source>
</evidence>
<dbReference type="PANTHER" id="PTHR30332:SF24">
    <property type="entry name" value="SECRETIN GSPD-RELATED"/>
    <property type="match status" value="1"/>
</dbReference>
<feature type="compositionally biased region" description="Low complexity" evidence="11">
    <location>
        <begin position="321"/>
        <end position="334"/>
    </location>
</feature>
<evidence type="ECO:0000259" key="13">
    <source>
        <dbReference type="Pfam" id="PF03958"/>
    </source>
</evidence>
<evidence type="ECO:0000256" key="10">
    <source>
        <dbReference type="RuleBase" id="RU004004"/>
    </source>
</evidence>
<dbReference type="Pfam" id="PF00263">
    <property type="entry name" value="Secretin"/>
    <property type="match status" value="1"/>
</dbReference>
<dbReference type="InterPro" id="IPR005644">
    <property type="entry name" value="NolW-like"/>
</dbReference>
<dbReference type="NCBIfam" id="TIGR02517">
    <property type="entry name" value="type_II_gspD"/>
    <property type="match status" value="1"/>
</dbReference>
<dbReference type="RefSeq" id="WP_377304357.1">
    <property type="nucleotide sequence ID" value="NZ_CP180191.1"/>
</dbReference>
<protein>
    <submittedName>
        <fullName evidence="15">Type II secretion system secretin GspD</fullName>
    </submittedName>
</protein>
<dbReference type="InterPro" id="IPR038591">
    <property type="entry name" value="NolW-like_sf"/>
</dbReference>
<evidence type="ECO:0000256" key="5">
    <source>
        <dbReference type="ARBA" id="ARBA00022692"/>
    </source>
</evidence>
<evidence type="ECO:0000256" key="4">
    <source>
        <dbReference type="ARBA" id="ARBA00022452"/>
    </source>
</evidence>
<keyword evidence="9" id="KW-0998">Cell outer membrane</keyword>
<feature type="domain" description="NolW-like" evidence="13">
    <location>
        <begin position="150"/>
        <end position="209"/>
    </location>
</feature>
<reference evidence="16" key="1">
    <citation type="journal article" date="2019" name="Int. J. Syst. Evol. Microbiol.">
        <title>The Global Catalogue of Microorganisms (GCM) 10K type strain sequencing project: providing services to taxonomists for standard genome sequencing and annotation.</title>
        <authorList>
            <consortium name="The Broad Institute Genomics Platform"/>
            <consortium name="The Broad Institute Genome Sequencing Center for Infectious Disease"/>
            <person name="Wu L."/>
            <person name="Ma J."/>
        </authorList>
    </citation>
    <scope>NUCLEOTIDE SEQUENCE [LARGE SCALE GENOMIC DNA]</scope>
    <source>
        <strain evidence="16">KCTC 52168</strain>
    </source>
</reference>
<feature type="domain" description="Type II/III secretion system secretin-like" evidence="12">
    <location>
        <begin position="493"/>
        <end position="658"/>
    </location>
</feature>
<dbReference type="Pfam" id="PF21305">
    <property type="entry name" value="type_II_gspD_N0"/>
    <property type="match status" value="1"/>
</dbReference>
<evidence type="ECO:0000259" key="12">
    <source>
        <dbReference type="Pfam" id="PF00263"/>
    </source>
</evidence>
<name>A0ABV7HAJ6_9BURK</name>
<feature type="domain" description="NolW-like" evidence="13">
    <location>
        <begin position="288"/>
        <end position="405"/>
    </location>
</feature>
<keyword evidence="3 10" id="KW-0813">Transport</keyword>
<keyword evidence="16" id="KW-1185">Reference proteome</keyword>
<dbReference type="PANTHER" id="PTHR30332">
    <property type="entry name" value="PROBABLE GENERAL SECRETION PATHWAY PROTEIN D"/>
    <property type="match status" value="1"/>
</dbReference>
<organism evidence="15 16">
    <name type="scientific">Piscinibacterium candidicorallinum</name>
    <dbReference type="NCBI Taxonomy" id="1793872"/>
    <lineage>
        <taxon>Bacteria</taxon>
        <taxon>Pseudomonadati</taxon>
        <taxon>Pseudomonadota</taxon>
        <taxon>Betaproteobacteria</taxon>
        <taxon>Burkholderiales</taxon>
        <taxon>Piscinibacterium</taxon>
    </lineage>
</organism>
<feature type="compositionally biased region" description="Gly residues" evidence="11">
    <location>
        <begin position="308"/>
        <end position="320"/>
    </location>
</feature>
<dbReference type="Proteomes" id="UP001595556">
    <property type="component" value="Unassembled WGS sequence"/>
</dbReference>
<keyword evidence="5" id="KW-0812">Transmembrane</keyword>
<evidence type="ECO:0000256" key="1">
    <source>
        <dbReference type="ARBA" id="ARBA00004442"/>
    </source>
</evidence>
<comment type="subcellular location">
    <subcellularLocation>
        <location evidence="1 10">Cell outer membrane</location>
    </subcellularLocation>
</comment>
<evidence type="ECO:0000259" key="14">
    <source>
        <dbReference type="Pfam" id="PF21305"/>
    </source>
</evidence>
<sequence length="727" mass="75797">MKFPQLKRSSGTAPLRAPTGLALAVAMCIAVGAASLPAQVLAQEALRGDRVTLSFANADLEATVRTIGAYTGKQFLLDPRVKGTLNLVSEKPLERAEVLKALYASLRMLGFAAVEVGNVVRVVPEADAKLLGGTVGQGTTVRQRGDVLITQTFRLQNESAQNMLPVLRPLISPNNTINAFPGNNSLVITDYAENVARLAQIIATLDAAPQVDAEIIPVTNASAVDLANTIQRLTDNVQDPAQRVTVLADPRTNGLIVRAPSQQRLNQIKLLIARLDTPGTGAGNLHFVSLKNAEATRLAQTLSAILGGPSGGASGGGGSGFSQPQPMPQQQNNPLGGGGAAAGGATQPSANFGQNSGGGIVTVQVAGGVSITADPATNSLIVRAPTPVYRDIRAVIERLDQRRAQVLIEGLIVEVSEEKISELGIQWAGLTGSDGSRYRAGVISSSGRGGAGLASLIAGGAEAAGAALNTGFNLGIFRNINGELTLGAIARVLQSDAGGNVLSRPQVMTLDNEEARIVIGENVPFVTGSFTNTGGGGGAAVNPFQTIERRDVGLTLRVKPQISEGGVVRMAIFQEDSAVRTTGPAGPTTSKRAVETNVLVDDRDILILGGLIRDTADGGVDKVPLLGDIPVIGSLFRYDRRSRNKTNLLIFIRPTVIRDANAARSVVGDRYEEIRALQREANPNTNILLPEIGQPRMPDLPPVRIPPTVIPAPTPAPATPAAEPAKQ</sequence>
<keyword evidence="8" id="KW-0472">Membrane</keyword>
<evidence type="ECO:0000256" key="11">
    <source>
        <dbReference type="SAM" id="MobiDB-lite"/>
    </source>
</evidence>
<proteinExistence type="inferred from homology"/>
<evidence type="ECO:0000256" key="3">
    <source>
        <dbReference type="ARBA" id="ARBA00022448"/>
    </source>
</evidence>
<gene>
    <name evidence="15" type="primary">gspD</name>
    <name evidence="15" type="ORF">ACFOEN_12320</name>
</gene>
<comment type="similarity">
    <text evidence="2">Belongs to the bacterial secretin family. GSP D subfamily.</text>
</comment>
<dbReference type="Gene3D" id="3.30.1370.120">
    <property type="match status" value="3"/>
</dbReference>
<feature type="domain" description="NolW-like" evidence="13">
    <location>
        <begin position="214"/>
        <end position="279"/>
    </location>
</feature>
<evidence type="ECO:0000256" key="7">
    <source>
        <dbReference type="ARBA" id="ARBA00022927"/>
    </source>
</evidence>
<evidence type="ECO:0000313" key="16">
    <source>
        <dbReference type="Proteomes" id="UP001595556"/>
    </source>
</evidence>
<keyword evidence="6" id="KW-0732">Signal</keyword>
<keyword evidence="4" id="KW-1134">Transmembrane beta strand</keyword>